<evidence type="ECO:0000313" key="2">
    <source>
        <dbReference type="EMBL" id="CCQ35477.1"/>
    </source>
</evidence>
<accession>M1XNH4</accession>
<dbReference type="AlphaFoldDB" id="M1XNH4"/>
<dbReference type="EMBL" id="HF582854">
    <property type="protein sequence ID" value="CCQ35477.1"/>
    <property type="molecule type" value="Genomic_DNA"/>
</dbReference>
<evidence type="ECO:0000313" key="3">
    <source>
        <dbReference type="Proteomes" id="UP000011867"/>
    </source>
</evidence>
<proteinExistence type="predicted"/>
<feature type="compositionally biased region" description="Basic and acidic residues" evidence="1">
    <location>
        <begin position="18"/>
        <end position="40"/>
    </location>
</feature>
<dbReference type="KEGG" id="nmo:Nmlp_1268"/>
<evidence type="ECO:0000256" key="1">
    <source>
        <dbReference type="SAM" id="MobiDB-lite"/>
    </source>
</evidence>
<dbReference type="GeneID" id="14650614"/>
<gene>
    <name evidence="2" type="ordered locus">Nmlp_1268</name>
</gene>
<dbReference type="HOGENOM" id="CLU_815392_0_0_2"/>
<sequence length="340" mass="39220">MAERRYEGDPLDGTMEYITEKDLDEKSERLESPADEHSEGELQATDALSPTLTKGQKIAKVCVETGITDTGELYQEIEDNRGFDVSQSYVSNVLNKNIDIDGFSLPDNGKPEFDEPVDETRQEVLRIGRLNQNESYRTIYNKCREQGLDVTYSYVWGVVSENTPKQKRKQDGTKKRAIIRAFNETKKTGSELLEEVRKRGYDVSKAMLRKTIKEIDGYWDAKPKTKKEKICEIAERVEYSSHRELAEHINRNEDFDVVRTYVSEALRESQSKTQSVYVAILRTAESIDATSCFTNEEDAVEFIKESIEDERHEYEKIGQHTWTTHGRTWKVAESELNDEL</sequence>
<reference evidence="2 3" key="1">
    <citation type="journal article" date="2013" name="Genome Announc.">
        <title>Genome of the haloarchaeon Natronomonas moolapensis, a neutrophilic member of a previously haloalkaliphilic genus.</title>
        <authorList>
            <person name="Dyall-Smith M.L."/>
            <person name="Pfeiffer F."/>
            <person name="Oberwinkler T."/>
            <person name="Klee K."/>
            <person name="Rampp M."/>
            <person name="Palm P."/>
            <person name="Gross K."/>
            <person name="Schuster S.C."/>
            <person name="Oesterhelt D."/>
        </authorList>
    </citation>
    <scope>NUCLEOTIDE SEQUENCE [LARGE SCALE GENOMIC DNA]</scope>
    <source>
        <strain evidence="3">DSM 18674 / JCM 14361 / 8.8.11</strain>
    </source>
</reference>
<dbReference type="eggNOG" id="arCOG11874">
    <property type="taxonomic scope" value="Archaea"/>
</dbReference>
<keyword evidence="3" id="KW-1185">Reference proteome</keyword>
<organism evidence="2 3">
    <name type="scientific">Natronomonas moolapensis (strain DSM 18674 / CECT 7526 / JCM 14361 / 8.8.11)</name>
    <dbReference type="NCBI Taxonomy" id="268739"/>
    <lineage>
        <taxon>Archaea</taxon>
        <taxon>Methanobacteriati</taxon>
        <taxon>Methanobacteriota</taxon>
        <taxon>Stenosarchaea group</taxon>
        <taxon>Halobacteria</taxon>
        <taxon>Halobacteriales</taxon>
        <taxon>Natronomonadaceae</taxon>
        <taxon>Natronomonas</taxon>
    </lineage>
</organism>
<dbReference type="Proteomes" id="UP000011867">
    <property type="component" value="Chromosome"/>
</dbReference>
<name>M1XNH4_NATM8</name>
<feature type="region of interest" description="Disordered" evidence="1">
    <location>
        <begin position="1"/>
        <end position="49"/>
    </location>
</feature>
<protein>
    <submittedName>
        <fullName evidence="2">Uncharacterized protein</fullName>
    </submittedName>
</protein>
<dbReference type="RefSeq" id="WP_015408325.1">
    <property type="nucleotide sequence ID" value="NC_020388.1"/>
</dbReference>